<keyword evidence="3" id="KW-1185">Reference proteome</keyword>
<feature type="compositionally biased region" description="Basic residues" evidence="1">
    <location>
        <begin position="424"/>
        <end position="433"/>
    </location>
</feature>
<dbReference type="HOGENOM" id="CLU_456783_0_0_1"/>
<feature type="compositionally biased region" description="Basic and acidic residues" evidence="1">
    <location>
        <begin position="536"/>
        <end position="564"/>
    </location>
</feature>
<proteinExistence type="predicted"/>
<feature type="non-terminal residue" evidence="2">
    <location>
        <position position="1"/>
    </location>
</feature>
<feature type="compositionally biased region" description="Polar residues" evidence="1">
    <location>
        <begin position="414"/>
        <end position="423"/>
    </location>
</feature>
<evidence type="ECO:0000256" key="1">
    <source>
        <dbReference type="SAM" id="MobiDB-lite"/>
    </source>
</evidence>
<gene>
    <name evidence="2" type="ORF">M437DRAFT_81978</name>
</gene>
<evidence type="ECO:0000313" key="2">
    <source>
        <dbReference type="EMBL" id="KEQ66150.1"/>
    </source>
</evidence>
<feature type="region of interest" description="Disordered" evidence="1">
    <location>
        <begin position="1"/>
        <end position="184"/>
    </location>
</feature>
<feature type="compositionally biased region" description="Basic and acidic residues" evidence="1">
    <location>
        <begin position="332"/>
        <end position="344"/>
    </location>
</feature>
<feature type="compositionally biased region" description="Low complexity" evidence="1">
    <location>
        <begin position="345"/>
        <end position="355"/>
    </location>
</feature>
<feature type="compositionally biased region" description="Low complexity" evidence="1">
    <location>
        <begin position="15"/>
        <end position="52"/>
    </location>
</feature>
<feature type="compositionally biased region" description="Basic and acidic residues" evidence="1">
    <location>
        <begin position="121"/>
        <end position="132"/>
    </location>
</feature>
<name>A0A074VZC6_AURM1</name>
<sequence length="598" mass="64477">IANLLQTQSRQHPQTGTGTTSGAQAPNSPTAQSTSNTQTQNQSSSTAPTSQARDQTAPGALPSDQTASSSQSRGQGTSTFQAGQSLGTSGLQDPTPPRGRFSFDPANSRAAPNPFDSSTEDLSRHSVGDKRPVSPAAEQGEAQKMARTIGSTLEEGSRQRNNTRGVTDPEPSTTRTPPAQTTNRNYIEINVSTKERVKDSCLDQVFKNLAEGTWRSPEDMDDPDLDVNSWLGKIKACHTRDVKQKLAASGEGYNEESYRSAPRCYVGEMQKKPCVSLDGDKWTWSQHDANLTCPACETANPEFDSHQCLKVKDQNTFWLLNPTPDNINTQRACDDKHNAGRRGDAAPGASRSARPGPGPGPGPGGPTAGGPGDSSTTRRGGRHRGFSNVSAISTRTTRSRTSRGGTAETHDDVQPQTSPSKSKLSFRKFLPQKKPKETKSAAETEARFQDMFAVRPAEQDGSRLPRLPYRPVTLPTSHSVNFNAQSREPSKSHQLQRSKSTNLLSRLNPLNWGSNVAGADVTSESRVELLASEQNGGHENEHTNGHANREANGHSNGHHDDHLNGHNGTAENDTYETDPLGAGLIPSTRTVPHRYTTL</sequence>
<feature type="compositionally biased region" description="Polar residues" evidence="1">
    <location>
        <begin position="322"/>
        <end position="331"/>
    </location>
</feature>
<dbReference type="AlphaFoldDB" id="A0A074VZC6"/>
<feature type="compositionally biased region" description="Basic and acidic residues" evidence="1">
    <location>
        <begin position="434"/>
        <end position="448"/>
    </location>
</feature>
<organism evidence="2 3">
    <name type="scientific">Aureobasidium melanogenum (strain CBS 110374)</name>
    <name type="common">Aureobasidium pullulans var. melanogenum</name>
    <dbReference type="NCBI Taxonomy" id="1043003"/>
    <lineage>
        <taxon>Eukaryota</taxon>
        <taxon>Fungi</taxon>
        <taxon>Dikarya</taxon>
        <taxon>Ascomycota</taxon>
        <taxon>Pezizomycotina</taxon>
        <taxon>Dothideomycetes</taxon>
        <taxon>Dothideomycetidae</taxon>
        <taxon>Dothideales</taxon>
        <taxon>Saccotheciaceae</taxon>
        <taxon>Aureobasidium</taxon>
    </lineage>
</organism>
<feature type="region of interest" description="Disordered" evidence="1">
    <location>
        <begin position="535"/>
        <end position="598"/>
    </location>
</feature>
<accession>A0A074VZC6</accession>
<dbReference type="STRING" id="1043003.A0A074VZC6"/>
<feature type="compositionally biased region" description="Polar residues" evidence="1">
    <location>
        <begin position="474"/>
        <end position="498"/>
    </location>
</feature>
<feature type="compositionally biased region" description="Polar residues" evidence="1">
    <location>
        <begin position="80"/>
        <end position="92"/>
    </location>
</feature>
<dbReference type="Proteomes" id="UP000030672">
    <property type="component" value="Unassembled WGS sequence"/>
</dbReference>
<reference evidence="2 3" key="1">
    <citation type="journal article" date="2014" name="BMC Genomics">
        <title>Genome sequencing of four Aureobasidium pullulans varieties: biotechnological potential, stress tolerance, and description of new species.</title>
        <authorList>
            <person name="Gostin Ar C."/>
            <person name="Ohm R.A."/>
            <person name="Kogej T."/>
            <person name="Sonjak S."/>
            <person name="Turk M."/>
            <person name="Zajc J."/>
            <person name="Zalar P."/>
            <person name="Grube M."/>
            <person name="Sun H."/>
            <person name="Han J."/>
            <person name="Sharma A."/>
            <person name="Chiniquy J."/>
            <person name="Ngan C.Y."/>
            <person name="Lipzen A."/>
            <person name="Barry K."/>
            <person name="Grigoriev I.V."/>
            <person name="Gunde-Cimerman N."/>
        </authorList>
    </citation>
    <scope>NUCLEOTIDE SEQUENCE [LARGE SCALE GENOMIC DNA]</scope>
    <source>
        <strain evidence="2 3">CBS 110374</strain>
    </source>
</reference>
<feature type="compositionally biased region" description="Polar residues" evidence="1">
    <location>
        <begin position="159"/>
        <end position="184"/>
    </location>
</feature>
<dbReference type="GeneID" id="63921032"/>
<feature type="region of interest" description="Disordered" evidence="1">
    <location>
        <begin position="322"/>
        <end position="498"/>
    </location>
</feature>
<feature type="compositionally biased region" description="Low complexity" evidence="1">
    <location>
        <begin position="65"/>
        <end position="79"/>
    </location>
</feature>
<evidence type="ECO:0000313" key="3">
    <source>
        <dbReference type="Proteomes" id="UP000030672"/>
    </source>
</evidence>
<dbReference type="RefSeq" id="XP_040883173.1">
    <property type="nucleotide sequence ID" value="XM_041027659.1"/>
</dbReference>
<feature type="compositionally biased region" description="Polar residues" evidence="1">
    <location>
        <begin position="1"/>
        <end position="14"/>
    </location>
</feature>
<dbReference type="EMBL" id="KL584826">
    <property type="protein sequence ID" value="KEQ66150.1"/>
    <property type="molecule type" value="Genomic_DNA"/>
</dbReference>
<protein>
    <submittedName>
        <fullName evidence="2">Uncharacterized protein</fullName>
    </submittedName>
</protein>